<proteinExistence type="predicted"/>
<organism evidence="1 2">
    <name type="scientific">Lasiosphaeria hispida</name>
    <dbReference type="NCBI Taxonomy" id="260671"/>
    <lineage>
        <taxon>Eukaryota</taxon>
        <taxon>Fungi</taxon>
        <taxon>Dikarya</taxon>
        <taxon>Ascomycota</taxon>
        <taxon>Pezizomycotina</taxon>
        <taxon>Sordariomycetes</taxon>
        <taxon>Sordariomycetidae</taxon>
        <taxon>Sordariales</taxon>
        <taxon>Lasiosphaeriaceae</taxon>
        <taxon>Lasiosphaeria</taxon>
    </lineage>
</organism>
<comment type="caution">
    <text evidence="1">The sequence shown here is derived from an EMBL/GenBank/DDBJ whole genome shotgun (WGS) entry which is preliminary data.</text>
</comment>
<keyword evidence="2" id="KW-1185">Reference proteome</keyword>
<protein>
    <recommendedName>
        <fullName evidence="3">NAD(P)-binding protein</fullName>
    </recommendedName>
</protein>
<dbReference type="PANTHER" id="PTHR40129">
    <property type="entry name" value="KETOPANTOATE REDUCTASE N-TERMINAL DOMAIN-CONTAINING PROTEIN"/>
    <property type="match status" value="1"/>
</dbReference>
<dbReference type="Proteomes" id="UP001275084">
    <property type="component" value="Unassembled WGS sequence"/>
</dbReference>
<reference evidence="1" key="2">
    <citation type="submission" date="2023-06" db="EMBL/GenBank/DDBJ databases">
        <authorList>
            <consortium name="Lawrence Berkeley National Laboratory"/>
            <person name="Haridas S."/>
            <person name="Hensen N."/>
            <person name="Bonometti L."/>
            <person name="Westerberg I."/>
            <person name="Brannstrom I.O."/>
            <person name="Guillou S."/>
            <person name="Cros-Aarteil S."/>
            <person name="Calhoun S."/>
            <person name="Kuo A."/>
            <person name="Mondo S."/>
            <person name="Pangilinan J."/>
            <person name="Riley R."/>
            <person name="Labutti K."/>
            <person name="Andreopoulos B."/>
            <person name="Lipzen A."/>
            <person name="Chen C."/>
            <person name="Yanf M."/>
            <person name="Daum C."/>
            <person name="Ng V."/>
            <person name="Clum A."/>
            <person name="Steindorff A."/>
            <person name="Ohm R."/>
            <person name="Martin F."/>
            <person name="Silar P."/>
            <person name="Natvig D."/>
            <person name="Lalanne C."/>
            <person name="Gautier V."/>
            <person name="Ament-Velasquez S.L."/>
            <person name="Kruys A."/>
            <person name="Hutchinson M.I."/>
            <person name="Powell A.J."/>
            <person name="Barry K."/>
            <person name="Miller A.N."/>
            <person name="Grigoriev I.V."/>
            <person name="Debuchy R."/>
            <person name="Gladieux P."/>
            <person name="Thoren M.H."/>
            <person name="Johannesson H."/>
        </authorList>
    </citation>
    <scope>NUCLEOTIDE SEQUENCE</scope>
    <source>
        <strain evidence="1">CBS 955.72</strain>
    </source>
</reference>
<evidence type="ECO:0000313" key="2">
    <source>
        <dbReference type="Proteomes" id="UP001275084"/>
    </source>
</evidence>
<name>A0AAJ0HE70_9PEZI</name>
<evidence type="ECO:0000313" key="1">
    <source>
        <dbReference type="EMBL" id="KAK3348996.1"/>
    </source>
</evidence>
<dbReference type="AlphaFoldDB" id="A0AAJ0HE70"/>
<accession>A0AAJ0HE70</accession>
<dbReference type="PANTHER" id="PTHR40129:SF2">
    <property type="entry name" value="KETOPANTOATE REDUCTASE N-TERMINAL DOMAIN-CONTAINING PROTEIN"/>
    <property type="match status" value="1"/>
</dbReference>
<reference evidence="1" key="1">
    <citation type="journal article" date="2023" name="Mol. Phylogenet. Evol.">
        <title>Genome-scale phylogeny and comparative genomics of the fungal order Sordariales.</title>
        <authorList>
            <person name="Hensen N."/>
            <person name="Bonometti L."/>
            <person name="Westerberg I."/>
            <person name="Brannstrom I.O."/>
            <person name="Guillou S."/>
            <person name="Cros-Aarteil S."/>
            <person name="Calhoun S."/>
            <person name="Haridas S."/>
            <person name="Kuo A."/>
            <person name="Mondo S."/>
            <person name="Pangilinan J."/>
            <person name="Riley R."/>
            <person name="LaButti K."/>
            <person name="Andreopoulos B."/>
            <person name="Lipzen A."/>
            <person name="Chen C."/>
            <person name="Yan M."/>
            <person name="Daum C."/>
            <person name="Ng V."/>
            <person name="Clum A."/>
            <person name="Steindorff A."/>
            <person name="Ohm R.A."/>
            <person name="Martin F."/>
            <person name="Silar P."/>
            <person name="Natvig D.O."/>
            <person name="Lalanne C."/>
            <person name="Gautier V."/>
            <person name="Ament-Velasquez S.L."/>
            <person name="Kruys A."/>
            <person name="Hutchinson M.I."/>
            <person name="Powell A.J."/>
            <person name="Barry K."/>
            <person name="Miller A.N."/>
            <person name="Grigoriev I.V."/>
            <person name="Debuchy R."/>
            <person name="Gladieux P."/>
            <person name="Hiltunen Thoren M."/>
            <person name="Johannesson H."/>
        </authorList>
    </citation>
    <scope>NUCLEOTIDE SEQUENCE</scope>
    <source>
        <strain evidence="1">CBS 955.72</strain>
    </source>
</reference>
<gene>
    <name evidence="1" type="ORF">B0T25DRAFT_582031</name>
</gene>
<dbReference type="EMBL" id="JAUIQD010000005">
    <property type="protein sequence ID" value="KAK3348996.1"/>
    <property type="molecule type" value="Genomic_DNA"/>
</dbReference>
<evidence type="ECO:0008006" key="3">
    <source>
        <dbReference type="Google" id="ProtNLM"/>
    </source>
</evidence>
<dbReference type="Gene3D" id="3.40.50.720">
    <property type="entry name" value="NAD(P)-binding Rossmann-like Domain"/>
    <property type="match status" value="1"/>
</dbReference>
<sequence>MEGLDLLILGAGWTATFLIPLLEQRKIAFAATTTTGRPVAGHPTLPFRFDPASPDLPHAIAALPHARHILITFPLSGTGPSRLLVSTYEATHRGRAAQAVGSIPEVGAGGFRFIQLGSTGIWQGQQGQTAVGDGHWLTRHSSYDTANKRAVAEDELIAIGGCVLELSGLWGAARDPKNWVGRVAMSKEAVKGKKSLHLIHGVDVARAVAAVVASEKWEGSGKGQRWMLTDGFVYDWWSLLVGWAEGAEGGEGEVKPTEQAKWVFELMGEEDVRALPRSMEQLGRCYDTREFWLTFGLVPLRGRV</sequence>